<evidence type="ECO:0000259" key="2">
    <source>
        <dbReference type="Pfam" id="PF08327"/>
    </source>
</evidence>
<dbReference type="InterPro" id="IPR023393">
    <property type="entry name" value="START-like_dom_sf"/>
</dbReference>
<evidence type="ECO:0000313" key="3">
    <source>
        <dbReference type="EMBL" id="NGM13228.1"/>
    </source>
</evidence>
<dbReference type="Gene3D" id="3.30.530.20">
    <property type="match status" value="1"/>
</dbReference>
<dbReference type="AlphaFoldDB" id="A0A6M1KTC3"/>
<reference evidence="3 4" key="1">
    <citation type="submission" date="2020-02" db="EMBL/GenBank/DDBJ databases">
        <title>Draft Genome Sequence of Verrucosispora sp. Strain CWR15, Isolated from Gulf of Mexico Sponge.</title>
        <authorList>
            <person name="Kennedy S.J."/>
            <person name="Cella E."/>
            <person name="Azarian T."/>
            <person name="Baker B.J."/>
            <person name="Shaw L.N."/>
        </authorList>
    </citation>
    <scope>NUCLEOTIDE SEQUENCE [LARGE SCALE GENOMIC DNA]</scope>
    <source>
        <strain evidence="3 4">CWR15</strain>
    </source>
</reference>
<dbReference type="InterPro" id="IPR013538">
    <property type="entry name" value="ASHA1/2-like_C"/>
</dbReference>
<proteinExistence type="inferred from homology"/>
<organism evidence="3 4">
    <name type="scientific">Verrucosispora sioxanthis</name>
    <dbReference type="NCBI Taxonomy" id="2499994"/>
    <lineage>
        <taxon>Bacteria</taxon>
        <taxon>Bacillati</taxon>
        <taxon>Actinomycetota</taxon>
        <taxon>Actinomycetes</taxon>
        <taxon>Micromonosporales</taxon>
        <taxon>Micromonosporaceae</taxon>
        <taxon>Micromonospora</taxon>
    </lineage>
</organism>
<keyword evidence="4" id="KW-1185">Reference proteome</keyword>
<dbReference type="EMBL" id="SAIY01000003">
    <property type="protein sequence ID" value="NGM13228.1"/>
    <property type="molecule type" value="Genomic_DNA"/>
</dbReference>
<evidence type="ECO:0000256" key="1">
    <source>
        <dbReference type="ARBA" id="ARBA00006817"/>
    </source>
</evidence>
<dbReference type="Pfam" id="PF08327">
    <property type="entry name" value="AHSA1"/>
    <property type="match status" value="1"/>
</dbReference>
<comment type="similarity">
    <text evidence="1">Belongs to the AHA1 family.</text>
</comment>
<sequence length="165" mass="18825">MTRIPTGRLFGAEDGVDLVLTRTFPAPIDDVWASLTEPERTARWFGPWEGDAAPGRTVRVQMAMEEDAPWSDLRIDACEPPRRLAVSMRDEYGHWVLELLLTSHGERTELRFVQHLDDATGIGEVGPGWEYYLDCLVAARDDTAMPSFDDYHPPMKAYYEQLRPE</sequence>
<dbReference type="RefSeq" id="WP_164447145.1">
    <property type="nucleotide sequence ID" value="NZ_SAIY01000003.1"/>
</dbReference>
<feature type="domain" description="Activator of Hsp90 ATPase homologue 1/2-like C-terminal" evidence="2">
    <location>
        <begin position="26"/>
        <end position="138"/>
    </location>
</feature>
<gene>
    <name evidence="3" type="ORF">ENC19_11415</name>
</gene>
<protein>
    <submittedName>
        <fullName evidence="3">SRPBCC family protein</fullName>
    </submittedName>
</protein>
<accession>A0A6M1KTC3</accession>
<evidence type="ECO:0000313" key="4">
    <source>
        <dbReference type="Proteomes" id="UP000478148"/>
    </source>
</evidence>
<comment type="caution">
    <text evidence="3">The sequence shown here is derived from an EMBL/GenBank/DDBJ whole genome shotgun (WGS) entry which is preliminary data.</text>
</comment>
<name>A0A6M1KTC3_9ACTN</name>
<dbReference type="CDD" id="cd08899">
    <property type="entry name" value="SRPBCC_CalC_Aha1-like_6"/>
    <property type="match status" value="1"/>
</dbReference>
<dbReference type="Proteomes" id="UP000478148">
    <property type="component" value="Unassembled WGS sequence"/>
</dbReference>
<dbReference type="SUPFAM" id="SSF55961">
    <property type="entry name" value="Bet v1-like"/>
    <property type="match status" value="1"/>
</dbReference>